<proteinExistence type="predicted"/>
<evidence type="ECO:0000256" key="1">
    <source>
        <dbReference type="SAM" id="MobiDB-lite"/>
    </source>
</evidence>
<keyword evidence="3" id="KW-1185">Reference proteome</keyword>
<organism evidence="2 3">
    <name type="scientific">Parelaphostrongylus tenuis</name>
    <name type="common">Meningeal worm</name>
    <dbReference type="NCBI Taxonomy" id="148309"/>
    <lineage>
        <taxon>Eukaryota</taxon>
        <taxon>Metazoa</taxon>
        <taxon>Ecdysozoa</taxon>
        <taxon>Nematoda</taxon>
        <taxon>Chromadorea</taxon>
        <taxon>Rhabditida</taxon>
        <taxon>Rhabditina</taxon>
        <taxon>Rhabditomorpha</taxon>
        <taxon>Strongyloidea</taxon>
        <taxon>Metastrongylidae</taxon>
        <taxon>Parelaphostrongylus</taxon>
    </lineage>
</organism>
<evidence type="ECO:0000313" key="3">
    <source>
        <dbReference type="Proteomes" id="UP001196413"/>
    </source>
</evidence>
<sequence length="59" mass="6379">MGGSARGLCRPPASADGNEFRSTESVSRTSRCLNQTTTMDDNCTREKRIKTMSGIAPPM</sequence>
<name>A0AAD5M2A0_PARTN</name>
<feature type="compositionally biased region" description="Polar residues" evidence="1">
    <location>
        <begin position="23"/>
        <end position="33"/>
    </location>
</feature>
<accession>A0AAD5M2A0</accession>
<protein>
    <submittedName>
        <fullName evidence="2">Uncharacterized protein</fullName>
    </submittedName>
</protein>
<feature type="region of interest" description="Disordered" evidence="1">
    <location>
        <begin position="1"/>
        <end position="33"/>
    </location>
</feature>
<dbReference type="AlphaFoldDB" id="A0AAD5M2A0"/>
<comment type="caution">
    <text evidence="2">The sequence shown here is derived from an EMBL/GenBank/DDBJ whole genome shotgun (WGS) entry which is preliminary data.</text>
</comment>
<dbReference type="EMBL" id="JAHQIW010000958">
    <property type="protein sequence ID" value="KAJ1350882.1"/>
    <property type="molecule type" value="Genomic_DNA"/>
</dbReference>
<evidence type="ECO:0000313" key="2">
    <source>
        <dbReference type="EMBL" id="KAJ1350882.1"/>
    </source>
</evidence>
<dbReference type="Proteomes" id="UP001196413">
    <property type="component" value="Unassembled WGS sequence"/>
</dbReference>
<reference evidence="2" key="1">
    <citation type="submission" date="2021-06" db="EMBL/GenBank/DDBJ databases">
        <title>Parelaphostrongylus tenuis whole genome reference sequence.</title>
        <authorList>
            <person name="Garwood T.J."/>
            <person name="Larsen P.A."/>
            <person name="Fountain-Jones N.M."/>
            <person name="Garbe J.R."/>
            <person name="Macchietto M.G."/>
            <person name="Kania S.A."/>
            <person name="Gerhold R.W."/>
            <person name="Richards J.E."/>
            <person name="Wolf T.M."/>
        </authorList>
    </citation>
    <scope>NUCLEOTIDE SEQUENCE</scope>
    <source>
        <strain evidence="2">MNPRO001-30</strain>
        <tissue evidence="2">Meninges</tissue>
    </source>
</reference>
<gene>
    <name evidence="2" type="ORF">KIN20_006793</name>
</gene>